<sequence length="119" mass="13698">MEERRRQRDEQRRRQQEASQAARRRNEQLLQDLRRLEEEVRGQQLPRPHLQALEVTSQSSSANHASVLEFGDFCVLEQVLGLPGRRRARLGALPSDGRSTSNRWSGSTARQSQTEARHG</sequence>
<dbReference type="Pfam" id="PF15134">
    <property type="entry name" value="CEP15-like"/>
    <property type="match status" value="1"/>
</dbReference>
<dbReference type="AlphaFoldDB" id="Q4TCL7"/>
<feature type="compositionally biased region" description="Basic and acidic residues" evidence="1">
    <location>
        <begin position="1"/>
        <end position="16"/>
    </location>
</feature>
<accession>Q4TCL7</accession>
<feature type="region of interest" description="Disordered" evidence="1">
    <location>
        <begin position="1"/>
        <end position="28"/>
    </location>
</feature>
<feature type="region of interest" description="Disordered" evidence="1">
    <location>
        <begin position="87"/>
        <end position="119"/>
    </location>
</feature>
<reference evidence="2" key="2">
    <citation type="submission" date="2004-02" db="EMBL/GenBank/DDBJ databases">
        <authorList>
            <consortium name="Genoscope"/>
            <consortium name="Whitehead Institute Centre for Genome Research"/>
        </authorList>
    </citation>
    <scope>NUCLEOTIDE SEQUENCE</scope>
</reference>
<evidence type="ECO:0000313" key="2">
    <source>
        <dbReference type="EMBL" id="CAF89365.1"/>
    </source>
</evidence>
<evidence type="ECO:0000256" key="1">
    <source>
        <dbReference type="SAM" id="MobiDB-lite"/>
    </source>
</evidence>
<proteinExistence type="predicted"/>
<gene>
    <name evidence="2" type="ORF">GSTENG00003244001</name>
</gene>
<comment type="caution">
    <text evidence="2">The sequence shown here is derived from an EMBL/GenBank/DDBJ whole genome shotgun (WGS) entry which is preliminary data.</text>
</comment>
<name>Q4TCL7_TETNG</name>
<dbReference type="InterPro" id="IPR028006">
    <property type="entry name" value="CEP15-like"/>
</dbReference>
<feature type="compositionally biased region" description="Polar residues" evidence="1">
    <location>
        <begin position="97"/>
        <end position="119"/>
    </location>
</feature>
<organism evidence="2">
    <name type="scientific">Tetraodon nigroviridis</name>
    <name type="common">Spotted green pufferfish</name>
    <name type="synonym">Chelonodon nigroviridis</name>
    <dbReference type="NCBI Taxonomy" id="99883"/>
    <lineage>
        <taxon>Eukaryota</taxon>
        <taxon>Metazoa</taxon>
        <taxon>Chordata</taxon>
        <taxon>Craniata</taxon>
        <taxon>Vertebrata</taxon>
        <taxon>Euteleostomi</taxon>
        <taxon>Actinopterygii</taxon>
        <taxon>Neopterygii</taxon>
        <taxon>Teleostei</taxon>
        <taxon>Neoteleostei</taxon>
        <taxon>Acanthomorphata</taxon>
        <taxon>Eupercaria</taxon>
        <taxon>Tetraodontiformes</taxon>
        <taxon>Tetradontoidea</taxon>
        <taxon>Tetraodontidae</taxon>
        <taxon>Tetraodon</taxon>
    </lineage>
</organism>
<protein>
    <submittedName>
        <fullName evidence="2">(spotted green pufferfish) hypothetical protein</fullName>
    </submittedName>
</protein>
<dbReference type="EMBL" id="CAAE01006816">
    <property type="protein sequence ID" value="CAF89365.1"/>
    <property type="molecule type" value="Genomic_DNA"/>
</dbReference>
<dbReference type="KEGG" id="tng:GSTEN00003244G001"/>
<reference evidence="2" key="1">
    <citation type="journal article" date="2004" name="Nature">
        <title>Genome duplication in the teleost fish Tetraodon nigroviridis reveals the early vertebrate proto-karyotype.</title>
        <authorList>
            <person name="Jaillon O."/>
            <person name="Aury J.-M."/>
            <person name="Brunet F."/>
            <person name="Petit J.-L."/>
            <person name="Stange-Thomann N."/>
            <person name="Mauceli E."/>
            <person name="Bouneau L."/>
            <person name="Fischer C."/>
            <person name="Ozouf-Costaz C."/>
            <person name="Bernot A."/>
            <person name="Nicaud S."/>
            <person name="Jaffe D."/>
            <person name="Fisher S."/>
            <person name="Lutfalla G."/>
            <person name="Dossat C."/>
            <person name="Segurens B."/>
            <person name="Dasilva C."/>
            <person name="Salanoubat M."/>
            <person name="Levy M."/>
            <person name="Boudet N."/>
            <person name="Castellano S."/>
            <person name="Anthouard V."/>
            <person name="Jubin C."/>
            <person name="Castelli V."/>
            <person name="Katinka M."/>
            <person name="Vacherie B."/>
            <person name="Biemont C."/>
            <person name="Skalli Z."/>
            <person name="Cattolico L."/>
            <person name="Poulain J."/>
            <person name="De Berardinis V."/>
            <person name="Cruaud C."/>
            <person name="Duprat S."/>
            <person name="Brottier P."/>
            <person name="Coutanceau J.-P."/>
            <person name="Gouzy J."/>
            <person name="Parra G."/>
            <person name="Lardier G."/>
            <person name="Chapple C."/>
            <person name="McKernan K.J."/>
            <person name="McEwan P."/>
            <person name="Bosak S."/>
            <person name="Kellis M."/>
            <person name="Volff J.-N."/>
            <person name="Guigo R."/>
            <person name="Zody M.C."/>
            <person name="Mesirov J."/>
            <person name="Lindblad-Toh K."/>
            <person name="Birren B."/>
            <person name="Nusbaum C."/>
            <person name="Kahn D."/>
            <person name="Robinson-Rechavi M."/>
            <person name="Laudet V."/>
            <person name="Schachter V."/>
            <person name="Quetier F."/>
            <person name="Saurin W."/>
            <person name="Scarpelli C."/>
            <person name="Wincker P."/>
            <person name="Lander E.S."/>
            <person name="Weissenbach J."/>
            <person name="Roest Crollius H."/>
        </authorList>
    </citation>
    <scope>NUCLEOTIDE SEQUENCE [LARGE SCALE GENOMIC DNA]</scope>
</reference>